<feature type="compositionally biased region" description="Low complexity" evidence="1">
    <location>
        <begin position="318"/>
        <end position="333"/>
    </location>
</feature>
<evidence type="ECO:0000313" key="3">
    <source>
        <dbReference type="EMBL" id="KIV95612.1"/>
    </source>
</evidence>
<feature type="region of interest" description="Disordered" evidence="1">
    <location>
        <begin position="560"/>
        <end position="581"/>
    </location>
</feature>
<dbReference type="VEuPathDB" id="FungiDB:PV10_03242"/>
<evidence type="ECO:0000256" key="2">
    <source>
        <dbReference type="SAM" id="Phobius"/>
    </source>
</evidence>
<dbReference type="AlphaFoldDB" id="A0A0D1ZLX4"/>
<dbReference type="HOGENOM" id="CLU_440742_0_0_1"/>
<feature type="region of interest" description="Disordered" evidence="1">
    <location>
        <begin position="102"/>
        <end position="135"/>
    </location>
</feature>
<feature type="compositionally biased region" description="Polar residues" evidence="1">
    <location>
        <begin position="366"/>
        <end position="375"/>
    </location>
</feature>
<feature type="compositionally biased region" description="Polar residues" evidence="1">
    <location>
        <begin position="493"/>
        <end position="513"/>
    </location>
</feature>
<keyword evidence="2" id="KW-0812">Transmembrane</keyword>
<gene>
    <name evidence="3" type="ORF">PV10_03242</name>
</gene>
<feature type="compositionally biased region" description="Pro residues" evidence="1">
    <location>
        <begin position="462"/>
        <end position="473"/>
    </location>
</feature>
<keyword evidence="2" id="KW-0472">Membrane</keyword>
<keyword evidence="4" id="KW-1185">Reference proteome</keyword>
<dbReference type="STRING" id="212818.A0A0D1ZLX4"/>
<evidence type="ECO:0000313" key="4">
    <source>
        <dbReference type="Proteomes" id="UP000054302"/>
    </source>
</evidence>
<dbReference type="Proteomes" id="UP000054302">
    <property type="component" value="Unassembled WGS sequence"/>
</dbReference>
<dbReference type="EMBL" id="KN847521">
    <property type="protein sequence ID" value="KIV95612.1"/>
    <property type="molecule type" value="Genomic_DNA"/>
</dbReference>
<protein>
    <submittedName>
        <fullName evidence="3">Uncharacterized protein</fullName>
    </submittedName>
</protein>
<organism evidence="3 4">
    <name type="scientific">Exophiala mesophila</name>
    <name type="common">Black yeast-like fungus</name>
    <dbReference type="NCBI Taxonomy" id="212818"/>
    <lineage>
        <taxon>Eukaryota</taxon>
        <taxon>Fungi</taxon>
        <taxon>Dikarya</taxon>
        <taxon>Ascomycota</taxon>
        <taxon>Pezizomycotina</taxon>
        <taxon>Eurotiomycetes</taxon>
        <taxon>Chaetothyriomycetidae</taxon>
        <taxon>Chaetothyriales</taxon>
        <taxon>Herpotrichiellaceae</taxon>
        <taxon>Exophiala</taxon>
    </lineage>
</organism>
<feature type="compositionally biased region" description="Low complexity" evidence="1">
    <location>
        <begin position="102"/>
        <end position="127"/>
    </location>
</feature>
<proteinExistence type="predicted"/>
<feature type="region of interest" description="Disordered" evidence="1">
    <location>
        <begin position="183"/>
        <end position="519"/>
    </location>
</feature>
<sequence length="581" mass="61132">MHSGRMFAFGYALRKRQDTRFDDLPSTIAPPTETPLPTAIVPSDVVTDPTAIASVVSAEAPSGLTTVIETQTLALTGPVPSTVTSVRTRTITDPLEYASITSAAAASSSPTTERTSSRASSTSQATAGVATDAPSSNLSTLIPAIVVPIVVVLLASLALFWFILRRRHRRELSDQPEFVMAGKGEKLSSRSNSARSVSSELRPMEKKSSPIVAQKELPSTSAWRSPAAKSTEWPTAEIGLARPLTPQDPRTESYTRPFDQSPVAAPSPARSYRNFSGPSPSPHTTTPGRGHPPPVALNGGAGRSRGNSITNQRPPPSSRSGPSPTSRSGMSPTKLTGPSLPRTMATGLPGSAIAPSTAFRLRDPSPSMNQNNRAQAPSRLEAPGAYNGASSISQYSPIVKDSPASALSGPSNKRQPPPPLTTMNLNKSLKTPSSASPGGMTEENLRIARLATSSRLGHSPAEPSPSPKLPPPATRSQLIPRDGSRYVLDDYYTTPNASSASRRQGASKRSSIVSDADEYEDIDAKSDVSSLNEFERFDFGEGAGSRSGSAAGTSLNYFAAQNSPASGRGSPFGTVLPHERW</sequence>
<feature type="compositionally biased region" description="Low complexity" evidence="1">
    <location>
        <begin position="189"/>
        <end position="199"/>
    </location>
</feature>
<keyword evidence="2" id="KW-1133">Transmembrane helix</keyword>
<dbReference type="OrthoDB" id="4159993at2759"/>
<reference evidence="3 4" key="1">
    <citation type="submission" date="2015-01" db="EMBL/GenBank/DDBJ databases">
        <title>The Genome Sequence of Exophiala mesophila CBS40295.</title>
        <authorList>
            <consortium name="The Broad Institute Genomics Platform"/>
            <person name="Cuomo C."/>
            <person name="de Hoog S."/>
            <person name="Gorbushina A."/>
            <person name="Stielow B."/>
            <person name="Teixiera M."/>
            <person name="Abouelleil A."/>
            <person name="Chapman S.B."/>
            <person name="Priest M."/>
            <person name="Young S.K."/>
            <person name="Wortman J."/>
            <person name="Nusbaum C."/>
            <person name="Birren B."/>
        </authorList>
    </citation>
    <scope>NUCLEOTIDE SEQUENCE [LARGE SCALE GENOMIC DNA]</scope>
    <source>
        <strain evidence="3 4">CBS 40295</strain>
    </source>
</reference>
<evidence type="ECO:0000256" key="1">
    <source>
        <dbReference type="SAM" id="MobiDB-lite"/>
    </source>
</evidence>
<feature type="compositionally biased region" description="Low complexity" evidence="1">
    <location>
        <begin position="276"/>
        <end position="289"/>
    </location>
</feature>
<dbReference type="RefSeq" id="XP_016227186.1">
    <property type="nucleotide sequence ID" value="XM_016367668.1"/>
</dbReference>
<feature type="transmembrane region" description="Helical" evidence="2">
    <location>
        <begin position="141"/>
        <end position="164"/>
    </location>
</feature>
<feature type="compositionally biased region" description="Polar residues" evidence="1">
    <location>
        <begin position="421"/>
        <end position="436"/>
    </location>
</feature>
<dbReference type="GeneID" id="27321087"/>
<name>A0A0D1ZLX4_EXOME</name>
<accession>A0A0D1ZLX4</accession>
<dbReference type="OMA" id="HATHERW"/>